<dbReference type="GO" id="GO:0016787">
    <property type="term" value="F:hydrolase activity"/>
    <property type="evidence" value="ECO:0007669"/>
    <property type="project" value="UniProtKB-KW"/>
</dbReference>
<keyword evidence="1" id="KW-0540">Nuclease</keyword>
<sequence>MATLYLRAKFFSIVKKNFKTPVGEIDIIAKRADLLIFVEVKMRSSKHGMAEALEAVNQRRIIRAAKYFLARNPQMADKNLRFDVIFLKPLTFPVHLRGAFEAD</sequence>
<dbReference type="EMBL" id="UOEQ01000432">
    <property type="protein sequence ID" value="VAW22830.1"/>
    <property type="molecule type" value="Genomic_DNA"/>
</dbReference>
<dbReference type="PANTHER" id="PTHR34039:SF1">
    <property type="entry name" value="UPF0102 PROTEIN YRAN"/>
    <property type="match status" value="1"/>
</dbReference>
<reference evidence="1" key="1">
    <citation type="submission" date="2018-06" db="EMBL/GenBank/DDBJ databases">
        <authorList>
            <person name="Zhirakovskaya E."/>
        </authorList>
    </citation>
    <scope>NUCLEOTIDE SEQUENCE</scope>
</reference>
<keyword evidence="1" id="KW-0378">Hydrolase</keyword>
<dbReference type="InterPro" id="IPR011856">
    <property type="entry name" value="tRNA_endonuc-like_dom_sf"/>
</dbReference>
<dbReference type="SUPFAM" id="SSF52980">
    <property type="entry name" value="Restriction endonuclease-like"/>
    <property type="match status" value="1"/>
</dbReference>
<accession>A0A3B0U1H5</accession>
<dbReference type="Pfam" id="PF02021">
    <property type="entry name" value="UPF0102"/>
    <property type="match status" value="1"/>
</dbReference>
<dbReference type="AlphaFoldDB" id="A0A3B0U1H5"/>
<proteinExistence type="predicted"/>
<evidence type="ECO:0000313" key="1">
    <source>
        <dbReference type="EMBL" id="VAW22830.1"/>
    </source>
</evidence>
<dbReference type="EC" id="3.1.-.-" evidence="1"/>
<dbReference type="PANTHER" id="PTHR34039">
    <property type="entry name" value="UPF0102 PROTEIN YRAN"/>
    <property type="match status" value="1"/>
</dbReference>
<name>A0A3B0U1H5_9ZZZZ</name>
<dbReference type="InterPro" id="IPR003509">
    <property type="entry name" value="UPF0102_YraN-like"/>
</dbReference>
<dbReference type="GO" id="GO:0003676">
    <property type="term" value="F:nucleic acid binding"/>
    <property type="evidence" value="ECO:0007669"/>
    <property type="project" value="InterPro"/>
</dbReference>
<dbReference type="InterPro" id="IPR011335">
    <property type="entry name" value="Restrct_endonuc-II-like"/>
</dbReference>
<gene>
    <name evidence="1" type="ORF">MNBD_ALPHA11-228</name>
</gene>
<protein>
    <submittedName>
        <fullName evidence="1">Endonuclease</fullName>
        <ecNumber evidence="1">3.1.-.-</ecNumber>
    </submittedName>
</protein>
<keyword evidence="1" id="KW-0255">Endonuclease</keyword>
<organism evidence="1">
    <name type="scientific">hydrothermal vent metagenome</name>
    <dbReference type="NCBI Taxonomy" id="652676"/>
    <lineage>
        <taxon>unclassified sequences</taxon>
        <taxon>metagenomes</taxon>
        <taxon>ecological metagenomes</taxon>
    </lineage>
</organism>
<dbReference type="Gene3D" id="3.40.1350.10">
    <property type="match status" value="1"/>
</dbReference>
<dbReference type="GO" id="GO:0004519">
    <property type="term" value="F:endonuclease activity"/>
    <property type="evidence" value="ECO:0007669"/>
    <property type="project" value="UniProtKB-KW"/>
</dbReference>